<accession>A0A409YP79</accession>
<comment type="caution">
    <text evidence="2">The sequence shown here is derived from an EMBL/GenBank/DDBJ whole genome shotgun (WGS) entry which is preliminary data.</text>
</comment>
<dbReference type="InterPro" id="IPR006073">
    <property type="entry name" value="GTP-bd"/>
</dbReference>
<dbReference type="Proteomes" id="UP000284842">
    <property type="component" value="Unassembled WGS sequence"/>
</dbReference>
<dbReference type="EMBL" id="NHTK01000913">
    <property type="protein sequence ID" value="PPR04614.1"/>
    <property type="molecule type" value="Genomic_DNA"/>
</dbReference>
<dbReference type="Pfam" id="PF01926">
    <property type="entry name" value="MMR_HSR1"/>
    <property type="match status" value="1"/>
</dbReference>
<dbReference type="PANTHER" id="PTHR18884">
    <property type="entry name" value="SEPTIN"/>
    <property type="match status" value="1"/>
</dbReference>
<dbReference type="OrthoDB" id="8954335at2759"/>
<evidence type="ECO:0000313" key="3">
    <source>
        <dbReference type="Proteomes" id="UP000284842"/>
    </source>
</evidence>
<proteinExistence type="predicted"/>
<dbReference type="Gene3D" id="3.40.50.300">
    <property type="entry name" value="P-loop containing nucleotide triphosphate hydrolases"/>
    <property type="match status" value="2"/>
</dbReference>
<dbReference type="InterPro" id="IPR025662">
    <property type="entry name" value="Sigma_54_int_dom_ATP-bd_1"/>
</dbReference>
<protein>
    <recommendedName>
        <fullName evidence="1">G domain-containing protein</fullName>
    </recommendedName>
</protein>
<evidence type="ECO:0000259" key="1">
    <source>
        <dbReference type="Pfam" id="PF01926"/>
    </source>
</evidence>
<reference evidence="2 3" key="1">
    <citation type="journal article" date="2018" name="Evol. Lett.">
        <title>Horizontal gene cluster transfer increased hallucinogenic mushroom diversity.</title>
        <authorList>
            <person name="Reynolds H.T."/>
            <person name="Vijayakumar V."/>
            <person name="Gluck-Thaler E."/>
            <person name="Korotkin H.B."/>
            <person name="Matheny P.B."/>
            <person name="Slot J.C."/>
        </authorList>
    </citation>
    <scope>NUCLEOTIDE SEQUENCE [LARGE SCALE GENOMIC DNA]</scope>
    <source>
        <strain evidence="2 3">2629</strain>
    </source>
</reference>
<organism evidence="2 3">
    <name type="scientific">Panaeolus cyanescens</name>
    <dbReference type="NCBI Taxonomy" id="181874"/>
    <lineage>
        <taxon>Eukaryota</taxon>
        <taxon>Fungi</taxon>
        <taxon>Dikarya</taxon>
        <taxon>Basidiomycota</taxon>
        <taxon>Agaricomycotina</taxon>
        <taxon>Agaricomycetes</taxon>
        <taxon>Agaricomycetidae</taxon>
        <taxon>Agaricales</taxon>
        <taxon>Agaricineae</taxon>
        <taxon>Galeropsidaceae</taxon>
        <taxon>Panaeolus</taxon>
    </lineage>
</organism>
<dbReference type="AlphaFoldDB" id="A0A409YP79"/>
<dbReference type="PROSITE" id="PS00675">
    <property type="entry name" value="SIGMA54_INTERACT_1"/>
    <property type="match status" value="1"/>
</dbReference>
<gene>
    <name evidence="2" type="ORF">CVT24_011742</name>
</gene>
<dbReference type="InterPro" id="IPR027417">
    <property type="entry name" value="P-loop_NTPase"/>
</dbReference>
<name>A0A409YP79_9AGAR</name>
<dbReference type="GO" id="GO:0005525">
    <property type="term" value="F:GTP binding"/>
    <property type="evidence" value="ECO:0007669"/>
    <property type="project" value="InterPro"/>
</dbReference>
<dbReference type="CDD" id="cd00882">
    <property type="entry name" value="Ras_like_GTPase"/>
    <property type="match status" value="1"/>
</dbReference>
<evidence type="ECO:0000313" key="2">
    <source>
        <dbReference type="EMBL" id="PPR04614.1"/>
    </source>
</evidence>
<feature type="domain" description="G" evidence="1">
    <location>
        <begin position="201"/>
        <end position="307"/>
    </location>
</feature>
<keyword evidence="3" id="KW-1185">Reference proteome</keyword>
<dbReference type="InParanoid" id="A0A409YP79"/>
<sequence>MSNSLSVSPSPGERSTCLYNQIHLLILIFLLVTSAKSPWLTFPWTRKSSKVKHLNYSQRRAATPTQTNEPYVLEHEYGKAPAEHVKKNLLDASTTRIIHAQPSISNLQGATVTVDRDLVFAAKPVIKSTHALDYSPPQPTQIIIRAPNTSESSSVISKAPAVPSSSESAPLVQIRRPTDLPHAQLDVEALHDVVNKEDKIIVFLGRTGAGKSNFIEKLATKKLGISSAGSERGTSEVQAYRVLDPTYKNQLILVDSPGFQDVSMSEYGSLKAIREWMVSHEATRLHALFYFDRINENMKGQDPQCHQIFSYLCGEACKRAYLVTTTWDMLLSDRLKLEGEKKFKKLSKIFEKNRVVKFSNTAKSAKEILDESLKDTGYDDSVQFYLENLNIPLQGPPLGEIIFELLKNKYWSAIKTPALPAEIASLRVELLEFDAGGEYMDKLDKEQELESIEYVEADEVSTAPQRSDSVTCQPVIFIVVMGQTGTGKTTLIHSLIDYYSRGNVLVQSAPNALDSIENHGLYTTKEVKLFTVQLYGTSTGARLVLVDTPGFNNPSRSDAVILKHIAEYLEKSCRRKHPIDGIIYLHRITDDRFDSGAANSLGIFKRIFGNTGYERVGLVSTMWNDVAPWMKKNYEEKEEELKNTVWKMFLSGPKSKQAFVTRYDAADDYLVRYTSAMQVVSGVIKNILPDEKGRRLGQVVSSKSEGEVQQFALRIQRELVDEGKPLVRTEAGKAAFTLAETAKFYLGQFP</sequence>
<dbReference type="SUPFAM" id="SSF52540">
    <property type="entry name" value="P-loop containing nucleoside triphosphate hydrolases"/>
    <property type="match status" value="2"/>
</dbReference>